<dbReference type="GeneID" id="28858508"/>
<reference evidence="1 2" key="1">
    <citation type="journal article" date="2016" name="PLoS Pathog.">
        <title>Biosynthesis of antibiotic leucinostatins in bio-control fungus Purpureocillium lilacinum and their inhibition on phytophthora revealed by genome mining.</title>
        <authorList>
            <person name="Wang G."/>
            <person name="Liu Z."/>
            <person name="Lin R."/>
            <person name="Li E."/>
            <person name="Mao Z."/>
            <person name="Ling J."/>
            <person name="Yang Y."/>
            <person name="Yin W.B."/>
            <person name="Xie B."/>
        </authorList>
    </citation>
    <scope>NUCLEOTIDE SEQUENCE [LARGE SCALE GENOMIC DNA]</scope>
    <source>
        <strain evidence="1">170</strain>
    </source>
</reference>
<dbReference type="Proteomes" id="UP000078397">
    <property type="component" value="Unassembled WGS sequence"/>
</dbReference>
<protein>
    <submittedName>
        <fullName evidence="1">Uncharacterized protein</fullName>
    </submittedName>
</protein>
<organism evidence="1 2">
    <name type="scientific">Pochonia chlamydosporia 170</name>
    <dbReference type="NCBI Taxonomy" id="1380566"/>
    <lineage>
        <taxon>Eukaryota</taxon>
        <taxon>Fungi</taxon>
        <taxon>Dikarya</taxon>
        <taxon>Ascomycota</taxon>
        <taxon>Pezizomycotina</taxon>
        <taxon>Sordariomycetes</taxon>
        <taxon>Hypocreomycetidae</taxon>
        <taxon>Hypocreales</taxon>
        <taxon>Clavicipitaceae</taxon>
        <taxon>Pochonia</taxon>
    </lineage>
</organism>
<dbReference type="AlphaFoldDB" id="A0A179F5K7"/>
<dbReference type="EMBL" id="LSBJ02000008">
    <property type="protein sequence ID" value="OAQ60717.1"/>
    <property type="molecule type" value="Genomic_DNA"/>
</dbReference>
<dbReference type="RefSeq" id="XP_018138595.1">
    <property type="nucleotide sequence ID" value="XM_018294514.1"/>
</dbReference>
<comment type="caution">
    <text evidence="1">The sequence shown here is derived from an EMBL/GenBank/DDBJ whole genome shotgun (WGS) entry which is preliminary data.</text>
</comment>
<evidence type="ECO:0000313" key="2">
    <source>
        <dbReference type="Proteomes" id="UP000078397"/>
    </source>
</evidence>
<sequence>MVQNVVGSWLSMQPFHGCTENPIQAAAATQCDQPPIYLQWRSIVTLLLVIPKPDRVHSTGRHSGRQGVVLILAMAWPPSPVRCLLKTGVVWGLSPETQDTSLNLS</sequence>
<proteinExistence type="predicted"/>
<keyword evidence="2" id="KW-1185">Reference proteome</keyword>
<accession>A0A179F5K7</accession>
<name>A0A179F5K7_METCM</name>
<evidence type="ECO:0000313" key="1">
    <source>
        <dbReference type="EMBL" id="OAQ60717.1"/>
    </source>
</evidence>
<dbReference type="KEGG" id="pchm:VFPPC_16761"/>
<gene>
    <name evidence="1" type="ORF">VFPPC_16761</name>
</gene>